<evidence type="ECO:0000256" key="6">
    <source>
        <dbReference type="HAMAP-Rule" id="MF_01885"/>
    </source>
</evidence>
<accession>A0A2N6VCM4</accession>
<dbReference type="PANTHER" id="PTHR42971:SF1">
    <property type="entry name" value="TRNA (CYTIDINE(34)-2'-O)-METHYLTRANSFERASE"/>
    <property type="match status" value="1"/>
</dbReference>
<dbReference type="FunFam" id="3.40.1280.10:FF:000002">
    <property type="entry name" value="Peptidylprolyl isomerase"/>
    <property type="match status" value="1"/>
</dbReference>
<comment type="function">
    <text evidence="6">Methylates the ribose at the nucleotide 34 wobble position in the two leucyl isoacceptors tRNA(Leu)(CmAA) and tRNA(Leu)(cmnm5UmAA). Catalyzes the methyl transfer from S-adenosyl-L-methionine to the 2'-OH of the wobble nucleotide.</text>
</comment>
<dbReference type="GO" id="GO:0008175">
    <property type="term" value="F:tRNA methyltransferase activity"/>
    <property type="evidence" value="ECO:0007669"/>
    <property type="project" value="UniProtKB-UniRule"/>
</dbReference>
<dbReference type="InterPro" id="IPR029026">
    <property type="entry name" value="tRNA_m1G_MTases_N"/>
</dbReference>
<evidence type="ECO:0000256" key="4">
    <source>
        <dbReference type="ARBA" id="ARBA00022691"/>
    </source>
</evidence>
<sequence length="159" mass="18033">MIHVVLFEPEIPANTGNIIRLCANTGAQLHLVKPLGFELDDKKLKRAGLDYHEYARMKIWDNIEQCLEYLKAHGITESEVFPLTTKGSATPHTVDLNRSVALLMGPETRGLPEHVRLMFPQKNWIRLPMAENSRSLNLSNATAVIVYEAWRQQGFQPLS</sequence>
<evidence type="ECO:0000259" key="8">
    <source>
        <dbReference type="Pfam" id="PF00588"/>
    </source>
</evidence>
<feature type="binding site" evidence="6 7">
    <location>
        <position position="105"/>
    </location>
    <ligand>
        <name>S-adenosyl-L-methionine</name>
        <dbReference type="ChEBI" id="CHEBI:59789"/>
    </ligand>
</feature>
<feature type="domain" description="tRNA/rRNA methyltransferase SpoU type" evidence="8">
    <location>
        <begin position="2"/>
        <end position="147"/>
    </location>
</feature>
<evidence type="ECO:0000313" key="10">
    <source>
        <dbReference type="EMBL" id="UYF72609.1"/>
    </source>
</evidence>
<dbReference type="STRING" id="108980.GCA_000934145_01124"/>
<comment type="subunit">
    <text evidence="6">Homodimer.</text>
</comment>
<name>A0A2N6VCM4_9GAMM</name>
<gene>
    <name evidence="6" type="primary">trmL</name>
    <name evidence="9" type="ORF">DHW29_00735</name>
    <name evidence="10" type="ORF">LSO60_04895</name>
</gene>
<evidence type="ECO:0000256" key="2">
    <source>
        <dbReference type="ARBA" id="ARBA00022603"/>
    </source>
</evidence>
<dbReference type="SUPFAM" id="SSF75217">
    <property type="entry name" value="alpha/beta knot"/>
    <property type="match status" value="1"/>
</dbReference>
<dbReference type="AlphaFoldDB" id="A0A2N6VCM4"/>
<keyword evidence="5 6" id="KW-0819">tRNA processing</keyword>
<dbReference type="PANTHER" id="PTHR42971">
    <property type="entry name" value="TRNA (CYTIDINE(34)-2'-O)-METHYLTRANSFERASE"/>
    <property type="match status" value="1"/>
</dbReference>
<dbReference type="Proteomes" id="UP000263596">
    <property type="component" value="Unassembled WGS sequence"/>
</dbReference>
<evidence type="ECO:0000256" key="5">
    <source>
        <dbReference type="ARBA" id="ARBA00022694"/>
    </source>
</evidence>
<evidence type="ECO:0000256" key="7">
    <source>
        <dbReference type="PIRSR" id="PIRSR029256-1"/>
    </source>
</evidence>
<dbReference type="GO" id="GO:0003723">
    <property type="term" value="F:RNA binding"/>
    <property type="evidence" value="ECO:0007669"/>
    <property type="project" value="InterPro"/>
</dbReference>
<proteinExistence type="inferred from homology"/>
<keyword evidence="2 6" id="KW-0489">Methyltransferase</keyword>
<comment type="similarity">
    <text evidence="6">Belongs to the class IV-like SAM-binding methyltransferase superfamily. RNA methyltransferase TrmH family. TrmL subfamily.</text>
</comment>
<dbReference type="Proteomes" id="UP001164064">
    <property type="component" value="Chromosome"/>
</dbReference>
<dbReference type="InterPro" id="IPR016914">
    <property type="entry name" value="TrmL"/>
</dbReference>
<comment type="catalytic activity">
    <reaction evidence="6">
        <text>5-carboxymethylaminomethyluridine(34) in tRNA(Leu) + S-adenosyl-L-methionine = 5-carboxymethylaminomethyl-2'-O-methyluridine(34) in tRNA(Leu) + S-adenosyl-L-homocysteine + H(+)</text>
        <dbReference type="Rhea" id="RHEA:43088"/>
        <dbReference type="Rhea" id="RHEA-COMP:10333"/>
        <dbReference type="Rhea" id="RHEA-COMP:10334"/>
        <dbReference type="ChEBI" id="CHEBI:15378"/>
        <dbReference type="ChEBI" id="CHEBI:57856"/>
        <dbReference type="ChEBI" id="CHEBI:59789"/>
        <dbReference type="ChEBI" id="CHEBI:74508"/>
        <dbReference type="ChEBI" id="CHEBI:74511"/>
        <dbReference type="EC" id="2.1.1.207"/>
    </reaction>
</comment>
<evidence type="ECO:0000313" key="9">
    <source>
        <dbReference type="EMBL" id="HCK28872.1"/>
    </source>
</evidence>
<reference evidence="9 11" key="1">
    <citation type="journal article" date="2018" name="Nat. Biotechnol.">
        <title>A standardized bacterial taxonomy based on genome phylogeny substantially revises the tree of life.</title>
        <authorList>
            <person name="Parks D.H."/>
            <person name="Chuvochina M."/>
            <person name="Waite D.W."/>
            <person name="Rinke C."/>
            <person name="Skarshewski A."/>
            <person name="Chaumeil P.A."/>
            <person name="Hugenholtz P."/>
        </authorList>
    </citation>
    <scope>NUCLEOTIDE SEQUENCE [LARGE SCALE GENOMIC DNA]</scope>
    <source>
        <strain evidence="9">UBA9669</strain>
    </source>
</reference>
<protein>
    <recommendedName>
        <fullName evidence="6">tRNA (cytidine(34)-2'-O)-methyltransferase</fullName>
        <ecNumber evidence="6">2.1.1.207</ecNumber>
    </recommendedName>
    <alternativeName>
        <fullName evidence="6">tRNA (cytidine/uridine-2'-O-)-methyltransferase TrmL</fullName>
    </alternativeName>
</protein>
<evidence type="ECO:0000256" key="3">
    <source>
        <dbReference type="ARBA" id="ARBA00022679"/>
    </source>
</evidence>
<dbReference type="HAMAP" id="MF_01885">
    <property type="entry name" value="tRNA_methyltr_TrmL"/>
    <property type="match status" value="1"/>
</dbReference>
<dbReference type="PIRSF" id="PIRSF029256">
    <property type="entry name" value="SpoU_TrmH_prd"/>
    <property type="match status" value="1"/>
</dbReference>
<dbReference type="GO" id="GO:0042802">
    <property type="term" value="F:identical protein binding"/>
    <property type="evidence" value="ECO:0007669"/>
    <property type="project" value="UniProtKB-ARBA"/>
</dbReference>
<dbReference type="GO" id="GO:0005737">
    <property type="term" value="C:cytoplasm"/>
    <property type="evidence" value="ECO:0007669"/>
    <property type="project" value="UniProtKB-SubCell"/>
</dbReference>
<dbReference type="InterPro" id="IPR001537">
    <property type="entry name" value="SpoU_MeTrfase"/>
</dbReference>
<keyword evidence="1 6" id="KW-0963">Cytoplasm</keyword>
<dbReference type="RefSeq" id="WP_044436037.1">
    <property type="nucleotide sequence ID" value="NZ_BBTT01000007.1"/>
</dbReference>
<dbReference type="EMBL" id="DPVE01000015">
    <property type="protein sequence ID" value="HCK28872.1"/>
    <property type="molecule type" value="Genomic_DNA"/>
</dbReference>
<feature type="binding site" evidence="6 7">
    <location>
        <position position="83"/>
    </location>
    <ligand>
        <name>S-adenosyl-L-methionine</name>
        <dbReference type="ChEBI" id="CHEBI:59789"/>
    </ligand>
</feature>
<dbReference type="Gene3D" id="3.40.1280.10">
    <property type="match status" value="1"/>
</dbReference>
<feature type="binding site" evidence="6 7">
    <location>
        <position position="135"/>
    </location>
    <ligand>
        <name>S-adenosyl-L-methionine</name>
        <dbReference type="ChEBI" id="CHEBI:59789"/>
    </ligand>
</feature>
<evidence type="ECO:0000313" key="11">
    <source>
        <dbReference type="Proteomes" id="UP000263596"/>
    </source>
</evidence>
<organism evidence="9 11">
    <name type="scientific">Acinetobacter ursingii</name>
    <dbReference type="NCBI Taxonomy" id="108980"/>
    <lineage>
        <taxon>Bacteria</taxon>
        <taxon>Pseudomonadati</taxon>
        <taxon>Pseudomonadota</taxon>
        <taxon>Gammaproteobacteria</taxon>
        <taxon>Moraxellales</taxon>
        <taxon>Moraxellaceae</taxon>
        <taxon>Acinetobacter</taxon>
    </lineage>
</organism>
<dbReference type="InterPro" id="IPR029028">
    <property type="entry name" value="Alpha/beta_knot_MTases"/>
</dbReference>
<dbReference type="EC" id="2.1.1.207" evidence="6"/>
<dbReference type="EMBL" id="CP089051">
    <property type="protein sequence ID" value="UYF72609.1"/>
    <property type="molecule type" value="Genomic_DNA"/>
</dbReference>
<keyword evidence="4 6" id="KW-0949">S-adenosyl-L-methionine</keyword>
<comment type="catalytic activity">
    <reaction evidence="6">
        <text>cytidine(34) in tRNA + S-adenosyl-L-methionine = 2'-O-methylcytidine(34) in tRNA + S-adenosyl-L-homocysteine + H(+)</text>
        <dbReference type="Rhea" id="RHEA:43084"/>
        <dbReference type="Rhea" id="RHEA-COMP:10331"/>
        <dbReference type="Rhea" id="RHEA-COMP:10332"/>
        <dbReference type="ChEBI" id="CHEBI:15378"/>
        <dbReference type="ChEBI" id="CHEBI:57856"/>
        <dbReference type="ChEBI" id="CHEBI:59789"/>
        <dbReference type="ChEBI" id="CHEBI:74495"/>
        <dbReference type="ChEBI" id="CHEBI:82748"/>
        <dbReference type="EC" id="2.1.1.207"/>
    </reaction>
</comment>
<dbReference type="GO" id="GO:0008757">
    <property type="term" value="F:S-adenosylmethionine-dependent methyltransferase activity"/>
    <property type="evidence" value="ECO:0007669"/>
    <property type="project" value="UniProtKB-UniRule"/>
</dbReference>
<evidence type="ECO:0000256" key="1">
    <source>
        <dbReference type="ARBA" id="ARBA00022490"/>
    </source>
</evidence>
<feature type="binding site" evidence="6 7">
    <location>
        <position position="127"/>
    </location>
    <ligand>
        <name>S-adenosyl-L-methionine</name>
        <dbReference type="ChEBI" id="CHEBI:59789"/>
    </ligand>
</feature>
<comment type="subcellular location">
    <subcellularLocation>
        <location evidence="6">Cytoplasm</location>
    </subcellularLocation>
</comment>
<dbReference type="CDD" id="cd18094">
    <property type="entry name" value="SpoU-like_TrmL"/>
    <property type="match status" value="1"/>
</dbReference>
<dbReference type="GO" id="GO:0002132">
    <property type="term" value="P:wobble position uridine ribose methylation"/>
    <property type="evidence" value="ECO:0007669"/>
    <property type="project" value="TreeGrafter"/>
</dbReference>
<dbReference type="GO" id="GO:0002131">
    <property type="term" value="P:wobble position cytosine ribose methylation"/>
    <property type="evidence" value="ECO:0007669"/>
    <property type="project" value="TreeGrafter"/>
</dbReference>
<keyword evidence="3 6" id="KW-0808">Transferase</keyword>
<reference evidence="10" key="2">
    <citation type="journal article" date="2022" name="J Glob Antimicrob Resist">
        <title>Comparative analysis of IMP-4- and OXA-58-containing plasmids of three carbapenemase-producing Acinetobacter ursingii strains in the Netherlands.</title>
        <authorList>
            <person name="Hendrickx A.P.A."/>
            <person name="Schade R.P."/>
            <person name="Landman F."/>
            <person name="Bosch T."/>
            <person name="Schouls L.M."/>
            <person name="van Dijk K."/>
        </authorList>
    </citation>
    <scope>NUCLEOTIDE SEQUENCE</scope>
    <source>
        <strain evidence="10">RIVM_C010559</strain>
    </source>
</reference>
<dbReference type="Pfam" id="PF00588">
    <property type="entry name" value="SpoU_methylase"/>
    <property type="match status" value="1"/>
</dbReference>